<keyword evidence="1" id="KW-0805">Transcription regulation</keyword>
<dbReference type="Pfam" id="PF14246">
    <property type="entry name" value="TetR_C_7"/>
    <property type="match status" value="1"/>
</dbReference>
<dbReference type="PANTHER" id="PTHR30055:SF234">
    <property type="entry name" value="HTH-TYPE TRANSCRIPTIONAL REGULATOR BETI"/>
    <property type="match status" value="1"/>
</dbReference>
<evidence type="ECO:0000256" key="4">
    <source>
        <dbReference type="PROSITE-ProRule" id="PRU00335"/>
    </source>
</evidence>
<dbReference type="PRINTS" id="PR00455">
    <property type="entry name" value="HTHTETR"/>
</dbReference>
<dbReference type="GO" id="GO:0003700">
    <property type="term" value="F:DNA-binding transcription factor activity"/>
    <property type="evidence" value="ECO:0007669"/>
    <property type="project" value="TreeGrafter"/>
</dbReference>
<evidence type="ECO:0000256" key="5">
    <source>
        <dbReference type="SAM" id="MobiDB-lite"/>
    </source>
</evidence>
<sequence length="224" mass="25865">MSNETSVTKTNGRPPRRGRPKVLSDEMRRRAIVKAAHEAFVDLGFGRTTTAVVAARAKVSKRAIYQFFKNQTELFAAVVKDNRHIILDLPRPVGEDLPLMETLVRIFRLDIDDDAEKEREAILQLITRESSQFPELSDYLYEHQIIRSRGDLIEWLESERLRGRIKVEDPLVNAGMLMDIVFGALLPRRRLQNRTDRARRTEHIKKRLEIYLRGTAPCSETSAQ</sequence>
<dbReference type="PROSITE" id="PS50977">
    <property type="entry name" value="HTH_TETR_2"/>
    <property type="match status" value="1"/>
</dbReference>
<feature type="domain" description="HTH tetR-type" evidence="6">
    <location>
        <begin position="26"/>
        <end position="86"/>
    </location>
</feature>
<dbReference type="Gene3D" id="1.10.357.10">
    <property type="entry name" value="Tetracycline Repressor, domain 2"/>
    <property type="match status" value="1"/>
</dbReference>
<dbReference type="PANTHER" id="PTHR30055">
    <property type="entry name" value="HTH-TYPE TRANSCRIPTIONAL REGULATOR RUTR"/>
    <property type="match status" value="1"/>
</dbReference>
<organism evidence="7 8">
    <name type="scientific">Ancylobacter pratisalsi</name>
    <dbReference type="NCBI Taxonomy" id="1745854"/>
    <lineage>
        <taxon>Bacteria</taxon>
        <taxon>Pseudomonadati</taxon>
        <taxon>Pseudomonadota</taxon>
        <taxon>Alphaproteobacteria</taxon>
        <taxon>Hyphomicrobiales</taxon>
        <taxon>Xanthobacteraceae</taxon>
        <taxon>Ancylobacter</taxon>
    </lineage>
</organism>
<protein>
    <submittedName>
        <fullName evidence="7">TetR/AcrR family transcriptional regulator</fullName>
    </submittedName>
</protein>
<feature type="region of interest" description="Disordered" evidence="5">
    <location>
        <begin position="1"/>
        <end position="23"/>
    </location>
</feature>
<proteinExistence type="predicted"/>
<dbReference type="InterPro" id="IPR001647">
    <property type="entry name" value="HTH_TetR"/>
</dbReference>
<feature type="DNA-binding region" description="H-T-H motif" evidence="4">
    <location>
        <begin position="49"/>
        <end position="68"/>
    </location>
</feature>
<dbReference type="EMBL" id="CP048631">
    <property type="protein sequence ID" value="QIB36473.1"/>
    <property type="molecule type" value="Genomic_DNA"/>
</dbReference>
<evidence type="ECO:0000256" key="1">
    <source>
        <dbReference type="ARBA" id="ARBA00023015"/>
    </source>
</evidence>
<name>A0A6P1YWI1_9HYPH</name>
<dbReference type="AlphaFoldDB" id="A0A6P1YWI1"/>
<dbReference type="GO" id="GO:0000976">
    <property type="term" value="F:transcription cis-regulatory region binding"/>
    <property type="evidence" value="ECO:0007669"/>
    <property type="project" value="TreeGrafter"/>
</dbReference>
<evidence type="ECO:0000256" key="3">
    <source>
        <dbReference type="ARBA" id="ARBA00023163"/>
    </source>
</evidence>
<gene>
    <name evidence="7" type="ORF">G3A50_21855</name>
</gene>
<dbReference type="Proteomes" id="UP000464751">
    <property type="component" value="Plasmid pLGM"/>
</dbReference>
<evidence type="ECO:0000259" key="6">
    <source>
        <dbReference type="PROSITE" id="PS50977"/>
    </source>
</evidence>
<dbReference type="Pfam" id="PF00440">
    <property type="entry name" value="TetR_N"/>
    <property type="match status" value="1"/>
</dbReference>
<keyword evidence="7" id="KW-0614">Plasmid</keyword>
<reference evidence="7 8" key="1">
    <citation type="submission" date="2020-02" db="EMBL/GenBank/DDBJ databases">
        <authorList>
            <person name="Li G."/>
        </authorList>
    </citation>
    <scope>NUCLEOTIDE SEQUENCE [LARGE SCALE GENOMIC DNA]</scope>
    <source>
        <strain evidence="7 8">DSM 102029</strain>
        <plasmid evidence="8">plgm</plasmid>
    </source>
</reference>
<keyword evidence="3" id="KW-0804">Transcription</keyword>
<dbReference type="InterPro" id="IPR023772">
    <property type="entry name" value="DNA-bd_HTH_TetR-type_CS"/>
</dbReference>
<accession>A0A6P1YWI1</accession>
<feature type="compositionally biased region" description="Polar residues" evidence="5">
    <location>
        <begin position="1"/>
        <end position="11"/>
    </location>
</feature>
<dbReference type="KEGG" id="apra:G3A50_21855"/>
<keyword evidence="8" id="KW-1185">Reference proteome</keyword>
<evidence type="ECO:0000313" key="7">
    <source>
        <dbReference type="EMBL" id="QIB36473.1"/>
    </source>
</evidence>
<geneLocation type="plasmid" evidence="8">
    <name>plgm</name>
</geneLocation>
<evidence type="ECO:0000313" key="8">
    <source>
        <dbReference type="Proteomes" id="UP000464751"/>
    </source>
</evidence>
<dbReference type="InterPro" id="IPR050109">
    <property type="entry name" value="HTH-type_TetR-like_transc_reg"/>
</dbReference>
<dbReference type="SUPFAM" id="SSF46689">
    <property type="entry name" value="Homeodomain-like"/>
    <property type="match status" value="1"/>
</dbReference>
<evidence type="ECO:0000256" key="2">
    <source>
        <dbReference type="ARBA" id="ARBA00023125"/>
    </source>
</evidence>
<keyword evidence="2 4" id="KW-0238">DNA-binding</keyword>
<dbReference type="InterPro" id="IPR039536">
    <property type="entry name" value="TetR_C_Proteobacteria"/>
</dbReference>
<dbReference type="InterPro" id="IPR009057">
    <property type="entry name" value="Homeodomain-like_sf"/>
</dbReference>
<dbReference type="PROSITE" id="PS01081">
    <property type="entry name" value="HTH_TETR_1"/>
    <property type="match status" value="1"/>
</dbReference>